<name>A0A9P4U3G0_9PEZI</name>
<dbReference type="AlphaFoldDB" id="A0A9P4U3G0"/>
<keyword evidence="11" id="KW-1185">Reference proteome</keyword>
<dbReference type="FunFam" id="3.20.20.80:FF:000033">
    <property type="entry name" value="Glucan 1,3-beta-glucosidase A"/>
    <property type="match status" value="1"/>
</dbReference>
<dbReference type="EC" id="3.2.1.58" evidence="6"/>
<dbReference type="InterPro" id="IPR050386">
    <property type="entry name" value="Glycosyl_hydrolase_5"/>
</dbReference>
<dbReference type="PANTHER" id="PTHR31297">
    <property type="entry name" value="GLUCAN ENDO-1,6-BETA-GLUCOSIDASE B"/>
    <property type="match status" value="1"/>
</dbReference>
<dbReference type="Proteomes" id="UP000800235">
    <property type="component" value="Unassembled WGS sequence"/>
</dbReference>
<evidence type="ECO:0000259" key="9">
    <source>
        <dbReference type="Pfam" id="PF00150"/>
    </source>
</evidence>
<evidence type="ECO:0000313" key="11">
    <source>
        <dbReference type="Proteomes" id="UP000800235"/>
    </source>
</evidence>
<feature type="domain" description="Glycoside hydrolase family 5" evidence="9">
    <location>
        <begin position="95"/>
        <end position="320"/>
    </location>
</feature>
<keyword evidence="4" id="KW-0961">Cell wall biogenesis/degradation</keyword>
<dbReference type="Pfam" id="PF00150">
    <property type="entry name" value="Cellulase"/>
    <property type="match status" value="1"/>
</dbReference>
<dbReference type="InterPro" id="IPR017853">
    <property type="entry name" value="GH"/>
</dbReference>
<evidence type="ECO:0000256" key="5">
    <source>
        <dbReference type="ARBA" id="ARBA00036824"/>
    </source>
</evidence>
<organism evidence="10 11">
    <name type="scientific">Tothia fuscella</name>
    <dbReference type="NCBI Taxonomy" id="1048955"/>
    <lineage>
        <taxon>Eukaryota</taxon>
        <taxon>Fungi</taxon>
        <taxon>Dikarya</taxon>
        <taxon>Ascomycota</taxon>
        <taxon>Pezizomycotina</taxon>
        <taxon>Dothideomycetes</taxon>
        <taxon>Pleosporomycetidae</taxon>
        <taxon>Venturiales</taxon>
        <taxon>Cylindrosympodiaceae</taxon>
        <taxon>Tothia</taxon>
    </lineage>
</organism>
<evidence type="ECO:0000256" key="8">
    <source>
        <dbReference type="SAM" id="SignalP"/>
    </source>
</evidence>
<dbReference type="PANTHER" id="PTHR31297:SF8">
    <property type="entry name" value="GLYCOSIDE HYDROLASE FAMILY 5 DOMAIN-CONTAINING PROTEIN"/>
    <property type="match status" value="1"/>
</dbReference>
<dbReference type="InterPro" id="IPR001547">
    <property type="entry name" value="Glyco_hydro_5"/>
</dbReference>
<evidence type="ECO:0000256" key="6">
    <source>
        <dbReference type="ARBA" id="ARBA00038929"/>
    </source>
</evidence>
<gene>
    <name evidence="10" type="ORF">EJ08DRAFT_692831</name>
</gene>
<feature type="chain" id="PRO_5040229175" description="glucan 1,3-beta-glucosidase" evidence="8">
    <location>
        <begin position="19"/>
        <end position="424"/>
    </location>
</feature>
<evidence type="ECO:0000256" key="4">
    <source>
        <dbReference type="ARBA" id="ARBA00023316"/>
    </source>
</evidence>
<evidence type="ECO:0000256" key="3">
    <source>
        <dbReference type="ARBA" id="ARBA00023295"/>
    </source>
</evidence>
<keyword evidence="8" id="KW-0732">Signal</keyword>
<dbReference type="EMBL" id="MU007013">
    <property type="protein sequence ID" value="KAF2435591.1"/>
    <property type="molecule type" value="Genomic_DNA"/>
</dbReference>
<dbReference type="SUPFAM" id="SSF51445">
    <property type="entry name" value="(Trans)glycosidases"/>
    <property type="match status" value="1"/>
</dbReference>
<dbReference type="GO" id="GO:0071555">
    <property type="term" value="P:cell wall organization"/>
    <property type="evidence" value="ECO:0007669"/>
    <property type="project" value="UniProtKB-KW"/>
</dbReference>
<evidence type="ECO:0000256" key="2">
    <source>
        <dbReference type="ARBA" id="ARBA00022801"/>
    </source>
</evidence>
<sequence>MILRGAIAIVLAAQFVTSSPVEKRKVNFGWGSEKIRGVNIGGWLVLEPWITPSIFRNVDQSLGIVDEFTLTQRLPAQAPQILRNHWNSWVNYIDFQKIASSGINVVRIPIGYWAYDNSGAPYIKGAAEYLDAAIDWARGTNPPLKVIIDLHGAPGSQNGYDNSGVKTVNPAWLVDGGAFGPSAQQTLAVLKTISQKYAQPNYQDVVIGIELLNEPQGFRLNRGDLRQFFREGYGRVREVSDTTVVVQDAFDPPQSYNGFLTPQDNNAQNVALDHHYYQVFSDGDVAMQPWQHRQAVCNQASSYRNADKWTFIGEWTGAMTDCAPYLNGYNVGARYDGTYPGSQSHGTCAGKSNIATWDQSFKDDMRGYIEAQLGTFEATTQGWVFWNFKTEEAHEWDFFKLLDNGVFPNPVTARKFGMICSTYN</sequence>
<proteinExistence type="inferred from homology"/>
<evidence type="ECO:0000256" key="7">
    <source>
        <dbReference type="RuleBase" id="RU361153"/>
    </source>
</evidence>
<comment type="caution">
    <text evidence="10">The sequence shown here is derived from an EMBL/GenBank/DDBJ whole genome shotgun (WGS) entry which is preliminary data.</text>
</comment>
<comment type="similarity">
    <text evidence="1 7">Belongs to the glycosyl hydrolase 5 (cellulase A) family.</text>
</comment>
<dbReference type="GO" id="GO:0005576">
    <property type="term" value="C:extracellular region"/>
    <property type="evidence" value="ECO:0007669"/>
    <property type="project" value="TreeGrafter"/>
</dbReference>
<feature type="signal peptide" evidence="8">
    <location>
        <begin position="1"/>
        <end position="18"/>
    </location>
</feature>
<keyword evidence="3 7" id="KW-0326">Glycosidase</keyword>
<keyword evidence="2 7" id="KW-0378">Hydrolase</keyword>
<dbReference type="GO" id="GO:0004338">
    <property type="term" value="F:glucan exo-1,3-beta-glucosidase activity"/>
    <property type="evidence" value="ECO:0007669"/>
    <property type="project" value="UniProtKB-EC"/>
</dbReference>
<evidence type="ECO:0000256" key="1">
    <source>
        <dbReference type="ARBA" id="ARBA00005641"/>
    </source>
</evidence>
<dbReference type="GO" id="GO:0009251">
    <property type="term" value="P:glucan catabolic process"/>
    <property type="evidence" value="ECO:0007669"/>
    <property type="project" value="TreeGrafter"/>
</dbReference>
<accession>A0A9P4U3G0</accession>
<dbReference type="OrthoDB" id="62120at2759"/>
<dbReference type="GO" id="GO:0009986">
    <property type="term" value="C:cell surface"/>
    <property type="evidence" value="ECO:0007669"/>
    <property type="project" value="TreeGrafter"/>
</dbReference>
<comment type="catalytic activity">
    <reaction evidence="5">
        <text>Successive hydrolysis of beta-D-glucose units from the non-reducing ends of (1-&gt;3)-beta-D-glucans, releasing alpha-glucose.</text>
        <dbReference type="EC" id="3.2.1.58"/>
    </reaction>
</comment>
<protein>
    <recommendedName>
        <fullName evidence="6">glucan 1,3-beta-glucosidase</fullName>
        <ecNumber evidence="6">3.2.1.58</ecNumber>
    </recommendedName>
</protein>
<evidence type="ECO:0000313" key="10">
    <source>
        <dbReference type="EMBL" id="KAF2435591.1"/>
    </source>
</evidence>
<dbReference type="Gene3D" id="3.20.20.80">
    <property type="entry name" value="Glycosidases"/>
    <property type="match status" value="1"/>
</dbReference>
<reference evidence="10" key="1">
    <citation type="journal article" date="2020" name="Stud. Mycol.">
        <title>101 Dothideomycetes genomes: a test case for predicting lifestyles and emergence of pathogens.</title>
        <authorList>
            <person name="Haridas S."/>
            <person name="Albert R."/>
            <person name="Binder M."/>
            <person name="Bloem J."/>
            <person name="Labutti K."/>
            <person name="Salamov A."/>
            <person name="Andreopoulos B."/>
            <person name="Baker S."/>
            <person name="Barry K."/>
            <person name="Bills G."/>
            <person name="Bluhm B."/>
            <person name="Cannon C."/>
            <person name="Castanera R."/>
            <person name="Culley D."/>
            <person name="Daum C."/>
            <person name="Ezra D."/>
            <person name="Gonzalez J."/>
            <person name="Henrissat B."/>
            <person name="Kuo A."/>
            <person name="Liang C."/>
            <person name="Lipzen A."/>
            <person name="Lutzoni F."/>
            <person name="Magnuson J."/>
            <person name="Mondo S."/>
            <person name="Nolan M."/>
            <person name="Ohm R."/>
            <person name="Pangilinan J."/>
            <person name="Park H.-J."/>
            <person name="Ramirez L."/>
            <person name="Alfaro M."/>
            <person name="Sun H."/>
            <person name="Tritt A."/>
            <person name="Yoshinaga Y."/>
            <person name="Zwiers L.-H."/>
            <person name="Turgeon B."/>
            <person name="Goodwin S."/>
            <person name="Spatafora J."/>
            <person name="Crous P."/>
            <person name="Grigoriev I."/>
        </authorList>
    </citation>
    <scope>NUCLEOTIDE SEQUENCE</scope>
    <source>
        <strain evidence="10">CBS 130266</strain>
    </source>
</reference>